<dbReference type="SMART" id="SM00304">
    <property type="entry name" value="HAMP"/>
    <property type="match status" value="2"/>
</dbReference>
<evidence type="ECO:0000256" key="2">
    <source>
        <dbReference type="ARBA" id="ARBA00029447"/>
    </source>
</evidence>
<dbReference type="InterPro" id="IPR032255">
    <property type="entry name" value="HBM"/>
</dbReference>
<dbReference type="InterPro" id="IPR003660">
    <property type="entry name" value="HAMP_dom"/>
</dbReference>
<keyword evidence="5" id="KW-0472">Membrane</keyword>
<dbReference type="Pfam" id="PF00672">
    <property type="entry name" value="HAMP"/>
    <property type="match status" value="1"/>
</dbReference>
<evidence type="ECO:0000256" key="3">
    <source>
        <dbReference type="PROSITE-ProRule" id="PRU00284"/>
    </source>
</evidence>
<accession>A0A8J6TA29</accession>
<comment type="similarity">
    <text evidence="2">Belongs to the methyl-accepting chemotaxis (MCP) protein family.</text>
</comment>
<dbReference type="SMART" id="SM01358">
    <property type="entry name" value="HBM"/>
    <property type="match status" value="1"/>
</dbReference>
<dbReference type="PROSITE" id="PS50885">
    <property type="entry name" value="HAMP"/>
    <property type="match status" value="2"/>
</dbReference>
<dbReference type="Pfam" id="PF00015">
    <property type="entry name" value="MCPsignal"/>
    <property type="match status" value="1"/>
</dbReference>
<keyword evidence="5" id="KW-0812">Transmembrane</keyword>
<dbReference type="PROSITE" id="PS50111">
    <property type="entry name" value="CHEMOTAXIS_TRANSDUC_2"/>
    <property type="match status" value="1"/>
</dbReference>
<feature type="domain" description="HAMP" evidence="7">
    <location>
        <begin position="408"/>
        <end position="461"/>
    </location>
</feature>
<dbReference type="GO" id="GO:0016020">
    <property type="term" value="C:membrane"/>
    <property type="evidence" value="ECO:0007669"/>
    <property type="project" value="InterPro"/>
</dbReference>
<evidence type="ECO:0000259" key="7">
    <source>
        <dbReference type="PROSITE" id="PS50885"/>
    </source>
</evidence>
<feature type="non-terminal residue" evidence="8">
    <location>
        <position position="729"/>
    </location>
</feature>
<feature type="domain" description="Methyl-accepting transducer" evidence="6">
    <location>
        <begin position="532"/>
        <end position="729"/>
    </location>
</feature>
<evidence type="ECO:0000256" key="4">
    <source>
        <dbReference type="SAM" id="Coils"/>
    </source>
</evidence>
<evidence type="ECO:0000313" key="9">
    <source>
        <dbReference type="Proteomes" id="UP000650524"/>
    </source>
</evidence>
<dbReference type="AlphaFoldDB" id="A0A8J6TA29"/>
<protein>
    <submittedName>
        <fullName evidence="8">HAMP domain-containing protein</fullName>
    </submittedName>
</protein>
<proteinExistence type="inferred from homology"/>
<dbReference type="PANTHER" id="PTHR32089">
    <property type="entry name" value="METHYL-ACCEPTING CHEMOTAXIS PROTEIN MCPB"/>
    <property type="match status" value="1"/>
</dbReference>
<evidence type="ECO:0000259" key="6">
    <source>
        <dbReference type="PROSITE" id="PS50111"/>
    </source>
</evidence>
<dbReference type="SUPFAM" id="SSF58104">
    <property type="entry name" value="Methyl-accepting chemotaxis protein (MCP) signaling domain"/>
    <property type="match status" value="1"/>
</dbReference>
<feature type="coiled-coil region" evidence="4">
    <location>
        <begin position="446"/>
        <end position="480"/>
    </location>
</feature>
<organism evidence="8 9">
    <name type="scientific">Candidatus Desulfacyla euxinica</name>
    <dbReference type="NCBI Taxonomy" id="2841693"/>
    <lineage>
        <taxon>Bacteria</taxon>
        <taxon>Deltaproteobacteria</taxon>
        <taxon>Candidatus Desulfacyla</taxon>
    </lineage>
</organism>
<dbReference type="SMART" id="SM00283">
    <property type="entry name" value="MA"/>
    <property type="match status" value="1"/>
</dbReference>
<feature type="domain" description="HAMP" evidence="7">
    <location>
        <begin position="475"/>
        <end position="527"/>
    </location>
</feature>
<dbReference type="Proteomes" id="UP000650524">
    <property type="component" value="Unassembled WGS sequence"/>
</dbReference>
<keyword evidence="5" id="KW-1133">Transmembrane helix</keyword>
<keyword evidence="4" id="KW-0175">Coiled coil</keyword>
<evidence type="ECO:0000256" key="5">
    <source>
        <dbReference type="SAM" id="Phobius"/>
    </source>
</evidence>
<evidence type="ECO:0000313" key="8">
    <source>
        <dbReference type="EMBL" id="MBC8179063.1"/>
    </source>
</evidence>
<dbReference type="CDD" id="cd06225">
    <property type="entry name" value="HAMP"/>
    <property type="match status" value="1"/>
</dbReference>
<dbReference type="EMBL" id="JACNJD010000342">
    <property type="protein sequence ID" value="MBC8179063.1"/>
    <property type="molecule type" value="Genomic_DNA"/>
</dbReference>
<comment type="caution">
    <text evidence="8">The sequence shown here is derived from an EMBL/GenBank/DDBJ whole genome shotgun (WGS) entry which is preliminary data.</text>
</comment>
<name>A0A8J6TA29_9DELT</name>
<evidence type="ECO:0000256" key="1">
    <source>
        <dbReference type="ARBA" id="ARBA00023224"/>
    </source>
</evidence>
<feature type="transmembrane region" description="Helical" evidence="5">
    <location>
        <begin position="385"/>
        <end position="406"/>
    </location>
</feature>
<dbReference type="GO" id="GO:0007165">
    <property type="term" value="P:signal transduction"/>
    <property type="evidence" value="ECO:0007669"/>
    <property type="project" value="UniProtKB-KW"/>
</dbReference>
<keyword evidence="1 3" id="KW-0807">Transducer</keyword>
<dbReference type="Gene3D" id="1.10.287.950">
    <property type="entry name" value="Methyl-accepting chemotaxis protein"/>
    <property type="match status" value="1"/>
</dbReference>
<sequence>MSLRLRLAVIGGVVILLFAAVMGVYHFAIGSVTGGYQDLLSTEIRLKEHADKIKSLMIEAMLNEKDFLLKLDKNASGAQSLIIDRIRNDAKAIKTLARDAGYEDGVEGAAEIDALADEFLNSSMAVKKAWEIRGLNRESGLQGDFTRIVLKLNEEMPRFQVEDLFISLLQVRGYEKEYMNNKSAKTKNYLLESIKAFANVVEKSRCEEKAKESIEKDLKKYKGFLQELSDAEEGSLSGKRKRSEKMIYRSLRMRARAMEKTLSKVYIPRAGELLLAIRKNEKNYLLRRDDQSVTATHAAVGAFRRALQSSMLSKAHLSAIEKDISDYRAAFDALIAKDQEIGTLTRNMEETGTAVLSKCEQIVQTASAAAEGKSKAVSQSARNSLSLTLGIGVFGIILAAVLSFLFSLSITQPISRLVGLTRKVAQGDLTRRATDIKRNDEIGLLANDFNSMVDNMQQMMVDLEQNAEKERDAKKKMENTVKDYVAFVEKVGAGDLTGLVVVAGEDDLSVLGNNLNAMTTGLRELATQMRDAIANISSATGEILATTSQQAATVTGQVASVNETSTTVQGVRQTAEQSHDRVRMVSEMIDESTAVTDKGLQAVQNTVEGMDSIKEQVENIAETILALSEQGQEIGEIISSVNDITDQSNLLALNAAIEAARAGEAGKGFAVVASEVRSLAERSRQATAKVRDILGEIQKATNTAVMVTEEGTKRAEAGQQLARTTGEAF</sequence>
<dbReference type="PANTHER" id="PTHR32089:SF112">
    <property type="entry name" value="LYSOZYME-LIKE PROTEIN-RELATED"/>
    <property type="match status" value="1"/>
</dbReference>
<dbReference type="InterPro" id="IPR004089">
    <property type="entry name" value="MCPsignal_dom"/>
</dbReference>
<reference evidence="8 9" key="1">
    <citation type="submission" date="2020-08" db="EMBL/GenBank/DDBJ databases">
        <title>Bridging the membrane lipid divide: bacteria of the FCB group superphylum have the potential to synthesize archaeal ether lipids.</title>
        <authorList>
            <person name="Villanueva L."/>
            <person name="Von Meijenfeldt F.A.B."/>
            <person name="Westbye A.B."/>
            <person name="Yadav S."/>
            <person name="Hopmans E.C."/>
            <person name="Dutilh B.E."/>
            <person name="Sinninghe Damste J.S."/>
        </authorList>
    </citation>
    <scope>NUCLEOTIDE SEQUENCE [LARGE SCALE GENOMIC DNA]</scope>
    <source>
        <strain evidence="8">NIOZ-UU27</strain>
    </source>
</reference>
<dbReference type="Gene3D" id="6.10.340.10">
    <property type="match status" value="1"/>
</dbReference>
<gene>
    <name evidence="8" type="ORF">H8E19_16790</name>
</gene>
<dbReference type="SUPFAM" id="SSF158472">
    <property type="entry name" value="HAMP domain-like"/>
    <property type="match status" value="1"/>
</dbReference>